<accession>A0ABU2TW12</accession>
<evidence type="ECO:0000313" key="2">
    <source>
        <dbReference type="Proteomes" id="UP001183809"/>
    </source>
</evidence>
<protein>
    <recommendedName>
        <fullName evidence="3">Type II toxin-antitoxin system VapC family toxin</fullName>
    </recommendedName>
</protein>
<sequence length="62" mass="6979">MLARKLPRYETATPDKIRRHFLDATGTLHVGEHTVTCALSLRSHQPVLTDSGFPDLDIPVPW</sequence>
<comment type="caution">
    <text evidence="1">The sequence shown here is derived from an EMBL/GenBank/DDBJ whole genome shotgun (WGS) entry which is preliminary data.</text>
</comment>
<evidence type="ECO:0008006" key="3">
    <source>
        <dbReference type="Google" id="ProtNLM"/>
    </source>
</evidence>
<keyword evidence="2" id="KW-1185">Reference proteome</keyword>
<proteinExistence type="predicted"/>
<gene>
    <name evidence="1" type="ORF">RM764_19445</name>
</gene>
<name>A0ABU2TW12_9ACTN</name>
<reference evidence="2" key="1">
    <citation type="submission" date="2023-07" db="EMBL/GenBank/DDBJ databases">
        <title>30 novel species of actinomycetes from the DSMZ collection.</title>
        <authorList>
            <person name="Nouioui I."/>
        </authorList>
    </citation>
    <scope>NUCLEOTIDE SEQUENCE [LARGE SCALE GENOMIC DNA]</scope>
    <source>
        <strain evidence="2">DSM 41699</strain>
    </source>
</reference>
<organism evidence="1 2">
    <name type="scientific">Streptomyces gibsoniae</name>
    <dbReference type="NCBI Taxonomy" id="3075529"/>
    <lineage>
        <taxon>Bacteria</taxon>
        <taxon>Bacillati</taxon>
        <taxon>Actinomycetota</taxon>
        <taxon>Actinomycetes</taxon>
        <taxon>Kitasatosporales</taxon>
        <taxon>Streptomycetaceae</taxon>
        <taxon>Streptomyces</taxon>
    </lineage>
</organism>
<evidence type="ECO:0000313" key="1">
    <source>
        <dbReference type="EMBL" id="MDT0465155.1"/>
    </source>
</evidence>
<dbReference type="Proteomes" id="UP001183809">
    <property type="component" value="Unassembled WGS sequence"/>
</dbReference>
<dbReference type="EMBL" id="JAVREY010000021">
    <property type="protein sequence ID" value="MDT0465155.1"/>
    <property type="molecule type" value="Genomic_DNA"/>
</dbReference>
<dbReference type="RefSeq" id="WP_311696646.1">
    <property type="nucleotide sequence ID" value="NZ_JAVREY010000021.1"/>
</dbReference>